<accession>A0A917JD57</accession>
<reference evidence="1" key="1">
    <citation type="journal article" date="2014" name="Int. J. Syst. Evol. Microbiol.">
        <title>Complete genome sequence of Corynebacterium casei LMG S-19264T (=DSM 44701T), isolated from a smear-ripened cheese.</title>
        <authorList>
            <consortium name="US DOE Joint Genome Institute (JGI-PGF)"/>
            <person name="Walter F."/>
            <person name="Albersmeier A."/>
            <person name="Kalinowski J."/>
            <person name="Ruckert C."/>
        </authorList>
    </citation>
    <scope>NUCLEOTIDE SEQUENCE</scope>
    <source>
        <strain evidence="1">CCM 8711</strain>
    </source>
</reference>
<evidence type="ECO:0000313" key="1">
    <source>
        <dbReference type="EMBL" id="GGI52260.1"/>
    </source>
</evidence>
<comment type="caution">
    <text evidence="1">The sequence shown here is derived from an EMBL/GenBank/DDBJ whole genome shotgun (WGS) entry which is preliminary data.</text>
</comment>
<dbReference type="EMBL" id="BMDO01000011">
    <property type="protein sequence ID" value="GGI52260.1"/>
    <property type="molecule type" value="Genomic_DNA"/>
</dbReference>
<organism evidence="1 2">
    <name type="scientific">Mucilaginibacter galii</name>
    <dbReference type="NCBI Taxonomy" id="2005073"/>
    <lineage>
        <taxon>Bacteria</taxon>
        <taxon>Pseudomonadati</taxon>
        <taxon>Bacteroidota</taxon>
        <taxon>Sphingobacteriia</taxon>
        <taxon>Sphingobacteriales</taxon>
        <taxon>Sphingobacteriaceae</taxon>
        <taxon>Mucilaginibacter</taxon>
    </lineage>
</organism>
<protein>
    <submittedName>
        <fullName evidence="1">Uncharacterized protein</fullName>
    </submittedName>
</protein>
<name>A0A917JD57_9SPHI</name>
<dbReference type="AlphaFoldDB" id="A0A917JD57"/>
<keyword evidence="2" id="KW-1185">Reference proteome</keyword>
<proteinExistence type="predicted"/>
<evidence type="ECO:0000313" key="2">
    <source>
        <dbReference type="Proteomes" id="UP000662074"/>
    </source>
</evidence>
<dbReference type="Proteomes" id="UP000662074">
    <property type="component" value="Unassembled WGS sequence"/>
</dbReference>
<reference evidence="1" key="2">
    <citation type="submission" date="2020-09" db="EMBL/GenBank/DDBJ databases">
        <authorList>
            <person name="Sun Q."/>
            <person name="Sedlacek I."/>
        </authorList>
    </citation>
    <scope>NUCLEOTIDE SEQUENCE</scope>
    <source>
        <strain evidence="1">CCM 8711</strain>
    </source>
</reference>
<dbReference type="RefSeq" id="WP_188418372.1">
    <property type="nucleotide sequence ID" value="NZ_BMDO01000011.1"/>
</dbReference>
<sequence>MHQHICTRETAEATNYNFEFEVHLFLRNWICQHESETLLRFDQSLDEYLSNNALRDFFLHSVHPLAQLLQQSPIACHLGRGADEVYFDPISGDPLLAPSEQRIYNLAHRMDSERMHVPFRSVQPAKQTEAGDTADIATYPAESESLRYNSGNHFTSRPANDNVFDENSKRCIVKSAGNLYVVFERGFLEDRLRDIKQRMIALHEAGAQGYQYFVVCSRHSPQEGHFGASLVIMDPSAPHFPVRVFVCDTLLKELPHHPRWWPHFIAEYANVFGDAISEVIEDLSHPLQKVNVKDDQPYRHDWDCPYYVTSMTKALADIVMTNPGLIVNGSLIDVHDAMKPLMQDYYQPDQTIKDRHDIKQVNRLKRWNSGLEVIRDLLFDVTSNSSYEV</sequence>
<gene>
    <name evidence="1" type="ORF">GCM10011425_34720</name>
</gene>